<gene>
    <name evidence="1" type="ordered locus">Bcep1808_2675</name>
</gene>
<dbReference type="KEGG" id="bvi:Bcep1808_2675"/>
<sequence length="88" mass="10621">MKQVQRTSFMNKHKGKRLTTKISLFYFPIKPYINQASEYFMKSHYFLKESACSLLFYRNNFILSRKRYIQCIDKVNYFSKVVLSNGEI</sequence>
<dbReference type="AlphaFoldDB" id="A4JHB4"/>
<proteinExistence type="predicted"/>
<dbReference type="HOGENOM" id="CLU_2463230_0_0_4"/>
<dbReference type="Proteomes" id="UP000002287">
    <property type="component" value="Chromosome 1"/>
</dbReference>
<evidence type="ECO:0000313" key="1">
    <source>
        <dbReference type="EMBL" id="ABO55667.1"/>
    </source>
</evidence>
<evidence type="ECO:0000313" key="2">
    <source>
        <dbReference type="Proteomes" id="UP000002287"/>
    </source>
</evidence>
<protein>
    <submittedName>
        <fullName evidence="1">Uncharacterized protein</fullName>
    </submittedName>
</protein>
<name>A4JHB4_BURVG</name>
<reference evidence="2" key="1">
    <citation type="submission" date="2007-03" db="EMBL/GenBank/DDBJ databases">
        <title>Complete sequence of chromosome 1 of Burkholderia vietnamiensis G4.</title>
        <authorList>
            <consortium name="US DOE Joint Genome Institute"/>
            <person name="Copeland A."/>
            <person name="Lucas S."/>
            <person name="Lapidus A."/>
            <person name="Barry K."/>
            <person name="Detter J.C."/>
            <person name="Glavina del Rio T."/>
            <person name="Hammon N."/>
            <person name="Israni S."/>
            <person name="Dalin E."/>
            <person name="Tice H."/>
            <person name="Pitluck S."/>
            <person name="Chain P."/>
            <person name="Malfatti S."/>
            <person name="Shin M."/>
            <person name="Vergez L."/>
            <person name="Schmutz J."/>
            <person name="Larimer F."/>
            <person name="Land M."/>
            <person name="Hauser L."/>
            <person name="Kyrpides N."/>
            <person name="Tiedje J."/>
            <person name="Richardson P."/>
        </authorList>
    </citation>
    <scope>NUCLEOTIDE SEQUENCE [LARGE SCALE GENOMIC DNA]</scope>
    <source>
        <strain evidence="2">G4 / LMG 22486</strain>
    </source>
</reference>
<accession>A4JHB4</accession>
<dbReference type="EMBL" id="CP000614">
    <property type="protein sequence ID" value="ABO55667.1"/>
    <property type="molecule type" value="Genomic_DNA"/>
</dbReference>
<organism evidence="1 2">
    <name type="scientific">Burkholderia vietnamiensis (strain G4 / LMG 22486)</name>
    <name type="common">Burkholderia cepacia (strain R1808)</name>
    <dbReference type="NCBI Taxonomy" id="269482"/>
    <lineage>
        <taxon>Bacteria</taxon>
        <taxon>Pseudomonadati</taxon>
        <taxon>Pseudomonadota</taxon>
        <taxon>Betaproteobacteria</taxon>
        <taxon>Burkholderiales</taxon>
        <taxon>Burkholderiaceae</taxon>
        <taxon>Burkholderia</taxon>
        <taxon>Burkholderia cepacia complex</taxon>
    </lineage>
</organism>